<dbReference type="AlphaFoldDB" id="A0A6X8MVP1"/>
<reference evidence="1" key="2">
    <citation type="submission" date="2019-10" db="EMBL/GenBank/DDBJ databases">
        <authorList>
            <consortium name="NCBI Pathogen Detection Project"/>
        </authorList>
    </citation>
    <scope>NUCLEOTIDE SEQUENCE</scope>
    <source>
        <strain evidence="1">Salmonella enterica</strain>
    </source>
</reference>
<organism evidence="1">
    <name type="scientific">Salmonella enterica subsp. enterica serovar Agona</name>
    <dbReference type="NCBI Taxonomy" id="58095"/>
    <lineage>
        <taxon>Bacteria</taxon>
        <taxon>Pseudomonadati</taxon>
        <taxon>Pseudomonadota</taxon>
        <taxon>Gammaproteobacteria</taxon>
        <taxon>Enterobacterales</taxon>
        <taxon>Enterobacteriaceae</taxon>
        <taxon>Salmonella</taxon>
    </lineage>
</organism>
<feature type="non-terminal residue" evidence="1">
    <location>
        <position position="51"/>
    </location>
</feature>
<name>A0A6X8MVP1_SALET</name>
<proteinExistence type="predicted"/>
<gene>
    <name evidence="1" type="ORF">GB613_22925</name>
</gene>
<dbReference type="EMBL" id="DAAFYT010000154">
    <property type="protein sequence ID" value="HAB2061461.1"/>
    <property type="molecule type" value="Genomic_DNA"/>
</dbReference>
<accession>A0A6X8MVP1</accession>
<protein>
    <submittedName>
        <fullName evidence="1">DUF4868 domain-containing protein</fullName>
    </submittedName>
</protein>
<evidence type="ECO:0000313" key="1">
    <source>
        <dbReference type="EMBL" id="HAB2061461.1"/>
    </source>
</evidence>
<sequence length="51" mass="6114">MKNELEAFVQNNGLTGEMFFIINDNDNYFYRRVILHDENTEPLITENFKKS</sequence>
<comment type="caution">
    <text evidence="1">The sequence shown here is derived from an EMBL/GenBank/DDBJ whole genome shotgun (WGS) entry which is preliminary data.</text>
</comment>
<reference evidence="1" key="1">
    <citation type="journal article" date="2018" name="Genome Biol.">
        <title>SKESA: strategic k-mer extension for scrupulous assemblies.</title>
        <authorList>
            <person name="Souvorov A."/>
            <person name="Agarwala R."/>
            <person name="Lipman D.J."/>
        </authorList>
    </citation>
    <scope>NUCLEOTIDE SEQUENCE</scope>
    <source>
        <strain evidence="1">Salmonella enterica</strain>
    </source>
</reference>